<dbReference type="RefSeq" id="WP_123669527.1">
    <property type="nucleotide sequence ID" value="NZ_RJKE01000001.1"/>
</dbReference>
<gene>
    <name evidence="1" type="ORF">EDD29_8323</name>
</gene>
<protein>
    <submittedName>
        <fullName evidence="1">Uncharacterized protein</fullName>
    </submittedName>
</protein>
<sequence length="163" mass="18125">MITEDTRTRTPRDRVSADLFGRIVARIQEHMPVATTYAETMVEQMLAYMATVAAYDPENPPAGLLQEGHEFTYLTPSAAVDPAIHYFLDFTADYRAFCADLTDGAFLDHAPVTHDDIRTGKSVTLTTTAMAFYGWPVDPAMWEQGTSCCQTDNCYLKVTRLAA</sequence>
<keyword evidence="2" id="KW-1185">Reference proteome</keyword>
<comment type="caution">
    <text evidence="1">The sequence shown here is derived from an EMBL/GenBank/DDBJ whole genome shotgun (WGS) entry which is preliminary data.</text>
</comment>
<name>A0A3N1DAN8_9ACTN</name>
<proteinExistence type="predicted"/>
<reference evidence="1 2" key="1">
    <citation type="submission" date="2018-11" db="EMBL/GenBank/DDBJ databases">
        <title>Sequencing the genomes of 1000 actinobacteria strains.</title>
        <authorList>
            <person name="Klenk H.-P."/>
        </authorList>
    </citation>
    <scope>NUCLEOTIDE SEQUENCE [LARGE SCALE GENOMIC DNA]</scope>
    <source>
        <strain evidence="1 2">DSM 44254</strain>
    </source>
</reference>
<dbReference type="OrthoDB" id="5328543at2"/>
<dbReference type="AlphaFoldDB" id="A0A3N1DAN8"/>
<organism evidence="1 2">
    <name type="scientific">Actinocorallia herbida</name>
    <dbReference type="NCBI Taxonomy" id="58109"/>
    <lineage>
        <taxon>Bacteria</taxon>
        <taxon>Bacillati</taxon>
        <taxon>Actinomycetota</taxon>
        <taxon>Actinomycetes</taxon>
        <taxon>Streptosporangiales</taxon>
        <taxon>Thermomonosporaceae</taxon>
        <taxon>Actinocorallia</taxon>
    </lineage>
</organism>
<evidence type="ECO:0000313" key="2">
    <source>
        <dbReference type="Proteomes" id="UP000272400"/>
    </source>
</evidence>
<accession>A0A3N1DAN8</accession>
<evidence type="ECO:0000313" key="1">
    <source>
        <dbReference type="EMBL" id="ROO90592.1"/>
    </source>
</evidence>
<dbReference type="Proteomes" id="UP000272400">
    <property type="component" value="Unassembled WGS sequence"/>
</dbReference>
<dbReference type="EMBL" id="RJKE01000001">
    <property type="protein sequence ID" value="ROO90592.1"/>
    <property type="molecule type" value="Genomic_DNA"/>
</dbReference>